<keyword evidence="2" id="KW-1185">Reference proteome</keyword>
<accession>S6AG69</accession>
<proteinExistence type="predicted"/>
<sequence length="268" mass="29404">MSLRYTCHYTTRVYSMLTSRLFTLCLALFLGISGAWAAPASLRTSTGSEIFLRTFPGEGNTLMLGFPCDEGLGTEEARASQSLARLGLEAWLPDMLGAHSLPALASSMDQLPPLEIAEVIGQTIKLSGKKVVLVTTGRGALPILQGAYMWQNQATPQERAALTGIILFSPELYSVKPAPGVEARYHSIVSRTSLPVFIYQGQRSPARWWLEHLKVEFSLGGSKISSKVLPNVRGFFYSVQDPTEEEKAMTDRLPELILDAIKQLEAAR</sequence>
<dbReference type="AlphaFoldDB" id="S6AG69"/>
<dbReference type="STRING" id="1163617.SCD_n01142"/>
<dbReference type="HOGENOM" id="CLU_1037981_0_0_4"/>
<gene>
    <name evidence="1" type="ORF">SCD_n01142</name>
</gene>
<dbReference type="KEGG" id="sdr:SCD_n01142"/>
<reference evidence="1 2" key="1">
    <citation type="journal article" date="2012" name="Appl. Environ. Microbiol.">
        <title>Draft genome sequence of a psychrotolerant sulfur-oxidizing bacterium, Sulfuricella denitrificans skB26, and proteomic insights into cold adaptation.</title>
        <authorList>
            <person name="Watanabe T."/>
            <person name="Kojima H."/>
            <person name="Fukui M."/>
        </authorList>
    </citation>
    <scope>NUCLEOTIDE SEQUENCE [LARGE SCALE GENOMIC DNA]</scope>
    <source>
        <strain evidence="2">skB26</strain>
    </source>
</reference>
<organism evidence="1 2">
    <name type="scientific">Sulfuricella denitrificans (strain DSM 22764 / NBRC 105220 / skB26)</name>
    <dbReference type="NCBI Taxonomy" id="1163617"/>
    <lineage>
        <taxon>Bacteria</taxon>
        <taxon>Pseudomonadati</taxon>
        <taxon>Pseudomonadota</taxon>
        <taxon>Betaproteobacteria</taxon>
        <taxon>Nitrosomonadales</taxon>
        <taxon>Sulfuricellaceae</taxon>
        <taxon>Sulfuricella</taxon>
    </lineage>
</organism>
<name>S6AG69_SULDS</name>
<evidence type="ECO:0000313" key="1">
    <source>
        <dbReference type="EMBL" id="BAN34976.1"/>
    </source>
</evidence>
<evidence type="ECO:0008006" key="3">
    <source>
        <dbReference type="Google" id="ProtNLM"/>
    </source>
</evidence>
<dbReference type="Proteomes" id="UP000015559">
    <property type="component" value="Chromosome"/>
</dbReference>
<dbReference type="EMBL" id="AP013066">
    <property type="protein sequence ID" value="BAN34976.1"/>
    <property type="molecule type" value="Genomic_DNA"/>
</dbReference>
<dbReference type="eggNOG" id="COG0526">
    <property type="taxonomic scope" value="Bacteria"/>
</dbReference>
<protein>
    <recommendedName>
        <fullName evidence="3">Alpha/beta hydrolase</fullName>
    </recommendedName>
</protein>
<evidence type="ECO:0000313" key="2">
    <source>
        <dbReference type="Proteomes" id="UP000015559"/>
    </source>
</evidence>